<dbReference type="Pfam" id="PF01882">
    <property type="entry name" value="DUF58"/>
    <property type="match status" value="1"/>
</dbReference>
<dbReference type="RefSeq" id="WP_241711681.1">
    <property type="nucleotide sequence ID" value="NZ_JALBUF010000001.1"/>
</dbReference>
<protein>
    <recommendedName>
        <fullName evidence="1">DUF58 domain-containing protein</fullName>
    </recommendedName>
</protein>
<dbReference type="PANTHER" id="PTHR34351">
    <property type="entry name" value="SLR1927 PROTEIN-RELATED"/>
    <property type="match status" value="1"/>
</dbReference>
<feature type="domain" description="DUF58" evidence="1">
    <location>
        <begin position="189"/>
        <end position="267"/>
    </location>
</feature>
<name>A0A9X1V9T5_9BACL</name>
<dbReference type="Proteomes" id="UP001139263">
    <property type="component" value="Unassembled WGS sequence"/>
</dbReference>
<comment type="caution">
    <text evidence="2">The sequence shown here is derived from an EMBL/GenBank/DDBJ whole genome shotgun (WGS) entry which is preliminary data.</text>
</comment>
<accession>A0A9X1V9T5</accession>
<evidence type="ECO:0000313" key="2">
    <source>
        <dbReference type="EMBL" id="MCI0182062.1"/>
    </source>
</evidence>
<evidence type="ECO:0000313" key="3">
    <source>
        <dbReference type="Proteomes" id="UP001139263"/>
    </source>
</evidence>
<reference evidence="2" key="1">
    <citation type="submission" date="2022-03" db="EMBL/GenBank/DDBJ databases">
        <title>Draft Genome Sequence of Firmicute Strain S0AB, a Heterotrophic Iron/Sulfur-Oxidizing Extreme Acidophile.</title>
        <authorList>
            <person name="Vergara E."/>
            <person name="Pakostova E."/>
            <person name="Johnson D.B."/>
            <person name="Holmes D.S."/>
        </authorList>
    </citation>
    <scope>NUCLEOTIDE SEQUENCE</scope>
    <source>
        <strain evidence="2">S0AB</strain>
    </source>
</reference>
<dbReference type="PANTHER" id="PTHR34351:SF2">
    <property type="entry name" value="DUF58 DOMAIN-CONTAINING PROTEIN"/>
    <property type="match status" value="1"/>
</dbReference>
<organism evidence="2 3">
    <name type="scientific">Sulfoacidibacillus ferrooxidans</name>
    <dbReference type="NCBI Taxonomy" id="2005001"/>
    <lineage>
        <taxon>Bacteria</taxon>
        <taxon>Bacillati</taxon>
        <taxon>Bacillota</taxon>
        <taxon>Bacilli</taxon>
        <taxon>Bacillales</taxon>
        <taxon>Alicyclobacillaceae</taxon>
        <taxon>Sulfoacidibacillus</taxon>
    </lineage>
</organism>
<evidence type="ECO:0000259" key="1">
    <source>
        <dbReference type="Pfam" id="PF01882"/>
    </source>
</evidence>
<dbReference type="EMBL" id="JALBUF010000001">
    <property type="protein sequence ID" value="MCI0182062.1"/>
    <property type="molecule type" value="Genomic_DNA"/>
</dbReference>
<proteinExistence type="predicted"/>
<keyword evidence="3" id="KW-1185">Reference proteome</keyword>
<sequence>MSVAILLFILFLLVLLFSWNSIWQRYVPPHIQVQLSVSNPSIRYGEQAELHIIIENRSSLPAPNVLCFFELPPQISLHQKSDNTESSILSKTKKAEEVSFVIAMRPRESATVSYPIFGIHRGHGHIQKIRVELSNGFSTYQFTDIATYCDIVVHPAHRSSSLIQQSLHKRPGTMPTLRKLFPMSTDWVDLRPYQSGDSMRDIAWMISAKQRELVVFERATSLRQQVLIVSNIQLYKDYWSGNIPSVIERIYEETMALALSLLSSSNALITILTNAIKGQRSHAYQLLHIEGAATSRNQFRIGHELGRLSTYAMDPMSAVLASIYRSQLAPTHIMILTAYEDEDMLQQYHRLTQVGHEIHKIMIPIQPIQDQE</sequence>
<dbReference type="AlphaFoldDB" id="A0A9X1V9T5"/>
<dbReference type="InterPro" id="IPR002881">
    <property type="entry name" value="DUF58"/>
</dbReference>
<gene>
    <name evidence="2" type="ORF">MM817_00313</name>
</gene>